<sequence length="130" mass="14300">MNRAAFLGSGLIVTGLLHNLVGLLMGWDVLTEMHQEGWFATTVVNGSMLFDREAIVWFLSSGVLFLLLGSVLRQLSTYQIPVPGLFAPSLTLFGVILAIIMPFSGAYLLILLGALPILKDKFWRRPSHLS</sequence>
<feature type="transmembrane region" description="Helical" evidence="1">
    <location>
        <begin position="6"/>
        <end position="27"/>
    </location>
</feature>
<dbReference type="AlphaFoldDB" id="A0A5S3WW37"/>
<accession>A0A5S3WW37</accession>
<evidence type="ECO:0000313" key="2">
    <source>
        <dbReference type="EMBL" id="TMP34238.1"/>
    </source>
</evidence>
<dbReference type="RefSeq" id="WP_138546126.1">
    <property type="nucleotide sequence ID" value="NZ_PNCJ01000030.1"/>
</dbReference>
<dbReference type="InterPro" id="IPR045590">
    <property type="entry name" value="DUF6463"/>
</dbReference>
<dbReference type="EMBL" id="PNCJ01000030">
    <property type="protein sequence ID" value="TMP34238.1"/>
    <property type="molecule type" value="Genomic_DNA"/>
</dbReference>
<reference evidence="2 3" key="1">
    <citation type="submission" date="2018-01" db="EMBL/GenBank/DDBJ databases">
        <authorList>
            <person name="Paulsen S."/>
            <person name="Gram L.K."/>
        </authorList>
    </citation>
    <scope>NUCLEOTIDE SEQUENCE [LARGE SCALE GENOMIC DNA]</scope>
    <source>
        <strain evidence="2 3">S2599</strain>
    </source>
</reference>
<dbReference type="OrthoDB" id="1034758at2"/>
<proteinExistence type="predicted"/>
<name>A0A5S3WW37_9GAMM</name>
<comment type="caution">
    <text evidence="2">The sequence shown here is derived from an EMBL/GenBank/DDBJ whole genome shotgun (WGS) entry which is preliminary data.</text>
</comment>
<gene>
    <name evidence="2" type="ORF">CWB98_18290</name>
</gene>
<evidence type="ECO:0000313" key="3">
    <source>
        <dbReference type="Proteomes" id="UP000306719"/>
    </source>
</evidence>
<protein>
    <submittedName>
        <fullName evidence="2">Uncharacterized protein</fullName>
    </submittedName>
</protein>
<dbReference type="Pfam" id="PF20064">
    <property type="entry name" value="DUF6463"/>
    <property type="match status" value="1"/>
</dbReference>
<keyword evidence="1" id="KW-0472">Membrane</keyword>
<feature type="transmembrane region" description="Helical" evidence="1">
    <location>
        <begin position="54"/>
        <end position="72"/>
    </location>
</feature>
<feature type="transmembrane region" description="Helical" evidence="1">
    <location>
        <begin position="92"/>
        <end position="118"/>
    </location>
</feature>
<keyword evidence="1" id="KW-1133">Transmembrane helix</keyword>
<dbReference type="Proteomes" id="UP000306719">
    <property type="component" value="Unassembled WGS sequence"/>
</dbReference>
<keyword evidence="1" id="KW-0812">Transmembrane</keyword>
<organism evidence="2 3">
    <name type="scientific">Pseudoalteromonas rubra</name>
    <dbReference type="NCBI Taxonomy" id="43658"/>
    <lineage>
        <taxon>Bacteria</taxon>
        <taxon>Pseudomonadati</taxon>
        <taxon>Pseudomonadota</taxon>
        <taxon>Gammaproteobacteria</taxon>
        <taxon>Alteromonadales</taxon>
        <taxon>Pseudoalteromonadaceae</taxon>
        <taxon>Pseudoalteromonas</taxon>
    </lineage>
</organism>
<evidence type="ECO:0000256" key="1">
    <source>
        <dbReference type="SAM" id="Phobius"/>
    </source>
</evidence>
<reference evidence="3" key="2">
    <citation type="submission" date="2019-06" db="EMBL/GenBank/DDBJ databases">
        <title>Co-occurence of chitin degradation, pigmentation and bioactivity in marine Pseudoalteromonas.</title>
        <authorList>
            <person name="Sonnenschein E.C."/>
            <person name="Bech P.K."/>
        </authorList>
    </citation>
    <scope>NUCLEOTIDE SEQUENCE [LARGE SCALE GENOMIC DNA]</scope>
    <source>
        <strain evidence="3">S2599</strain>
    </source>
</reference>